<dbReference type="InterPro" id="IPR027417">
    <property type="entry name" value="P-loop_NTPase"/>
</dbReference>
<keyword evidence="11 13" id="KW-0443">Lipid metabolism</keyword>
<evidence type="ECO:0000313" key="14">
    <source>
        <dbReference type="EMBL" id="TDQ72192.1"/>
    </source>
</evidence>
<dbReference type="HAMAP" id="MF_00409">
    <property type="entry name" value="LpxK"/>
    <property type="match status" value="1"/>
</dbReference>
<sequence>MIITLIRWLLLPISLIYWLIVWARNTLYDKAILKGTKFSIPTIVIGNLAIGGTGKSPMTEYIIRLLKDDYKIATLSRGYGRKTKGYKIVHSDSLAIEVGDEPLQFKNKFPKITVAVSENRCYGVQQLNKDHDLIILDDAYQHRKLTPGFTILLFDFNSLLSPIIPLPTGNFRDNFSATKRADLILITKCPDDILNRDRNRIEHQIRKHALAPIFYTGIDYGQPKDRNNQPLTAPLKNLDIVLFCGIANPLPLQSYLTALGNIVHILQYPDHHNYTDKDFDKIADYYQSLPTTNKIIITTEKDMQRVPNSALQDIPLYYIPITLKSMDKQQDTFDHFIFNYIQSATSVN</sequence>
<dbReference type="GO" id="GO:0009029">
    <property type="term" value="F:lipid-A 4'-kinase activity"/>
    <property type="evidence" value="ECO:0007669"/>
    <property type="project" value="UniProtKB-UniRule"/>
</dbReference>
<accession>A0A4R6W5I0</accession>
<comment type="catalytic activity">
    <reaction evidence="13">
        <text>a lipid A disaccharide + ATP = a lipid IVA + ADP + H(+)</text>
        <dbReference type="Rhea" id="RHEA:67840"/>
        <dbReference type="ChEBI" id="CHEBI:15378"/>
        <dbReference type="ChEBI" id="CHEBI:30616"/>
        <dbReference type="ChEBI" id="CHEBI:176343"/>
        <dbReference type="ChEBI" id="CHEBI:176425"/>
        <dbReference type="ChEBI" id="CHEBI:456216"/>
        <dbReference type="EC" id="2.7.1.130"/>
    </reaction>
</comment>
<evidence type="ECO:0000256" key="5">
    <source>
        <dbReference type="ARBA" id="ARBA00022516"/>
    </source>
</evidence>
<dbReference type="InterPro" id="IPR003758">
    <property type="entry name" value="LpxK"/>
</dbReference>
<evidence type="ECO:0000256" key="10">
    <source>
        <dbReference type="ARBA" id="ARBA00022840"/>
    </source>
</evidence>
<evidence type="ECO:0000256" key="12">
    <source>
        <dbReference type="ARBA" id="ARBA00029757"/>
    </source>
</evidence>
<name>A0A4R6W5I0_9SPHI</name>
<reference evidence="14 15" key="1">
    <citation type="submission" date="2019-03" db="EMBL/GenBank/DDBJ databases">
        <title>Genomic Encyclopedia of Archaeal and Bacterial Type Strains, Phase II (KMG-II): from individual species to whole genera.</title>
        <authorList>
            <person name="Goeker M."/>
        </authorList>
    </citation>
    <scope>NUCLEOTIDE SEQUENCE [LARGE SCALE GENOMIC DNA]</scope>
    <source>
        <strain evidence="14 15">DSM 28353</strain>
    </source>
</reference>
<comment type="pathway">
    <text evidence="2 13">Glycolipid biosynthesis; lipid IV(A) biosynthesis; lipid IV(A) from (3R)-3-hydroxytetradecanoyl-[acyl-carrier-protein] and UDP-N-acetyl-alpha-D-glucosamine: step 6/6.</text>
</comment>
<comment type="caution">
    <text evidence="13">Lacks conserved residue(s) required for the propagation of feature annotation.</text>
</comment>
<dbReference type="AlphaFoldDB" id="A0A4R6W5I0"/>
<evidence type="ECO:0000256" key="9">
    <source>
        <dbReference type="ARBA" id="ARBA00022777"/>
    </source>
</evidence>
<dbReference type="EMBL" id="SNYV01000020">
    <property type="protein sequence ID" value="TDQ72192.1"/>
    <property type="molecule type" value="Genomic_DNA"/>
</dbReference>
<evidence type="ECO:0000256" key="11">
    <source>
        <dbReference type="ARBA" id="ARBA00023098"/>
    </source>
</evidence>
<evidence type="ECO:0000256" key="2">
    <source>
        <dbReference type="ARBA" id="ARBA00004870"/>
    </source>
</evidence>
<comment type="similarity">
    <text evidence="13">Belongs to the LpxK family.</text>
</comment>
<dbReference type="Proteomes" id="UP000295292">
    <property type="component" value="Unassembled WGS sequence"/>
</dbReference>
<evidence type="ECO:0000256" key="7">
    <source>
        <dbReference type="ARBA" id="ARBA00022679"/>
    </source>
</evidence>
<evidence type="ECO:0000256" key="8">
    <source>
        <dbReference type="ARBA" id="ARBA00022741"/>
    </source>
</evidence>
<keyword evidence="8 13" id="KW-0547">Nucleotide-binding</keyword>
<keyword evidence="7 13" id="KW-0808">Transferase</keyword>
<organism evidence="14 15">
    <name type="scientific">Sphingobacterium yanglingense</name>
    <dbReference type="NCBI Taxonomy" id="1437280"/>
    <lineage>
        <taxon>Bacteria</taxon>
        <taxon>Pseudomonadati</taxon>
        <taxon>Bacteroidota</taxon>
        <taxon>Sphingobacteriia</taxon>
        <taxon>Sphingobacteriales</taxon>
        <taxon>Sphingobacteriaceae</taxon>
        <taxon>Sphingobacterium</taxon>
    </lineage>
</organism>
<dbReference type="GO" id="GO:0009245">
    <property type="term" value="P:lipid A biosynthetic process"/>
    <property type="evidence" value="ECO:0007669"/>
    <property type="project" value="UniProtKB-UniRule"/>
</dbReference>
<evidence type="ECO:0000256" key="13">
    <source>
        <dbReference type="HAMAP-Rule" id="MF_00409"/>
    </source>
</evidence>
<evidence type="ECO:0000313" key="15">
    <source>
        <dbReference type="Proteomes" id="UP000295292"/>
    </source>
</evidence>
<dbReference type="GO" id="GO:0009244">
    <property type="term" value="P:lipopolysaccharide core region biosynthetic process"/>
    <property type="evidence" value="ECO:0007669"/>
    <property type="project" value="TreeGrafter"/>
</dbReference>
<dbReference type="PANTHER" id="PTHR42724:SF1">
    <property type="entry name" value="TETRAACYLDISACCHARIDE 4'-KINASE, MITOCHONDRIAL-RELATED"/>
    <property type="match status" value="1"/>
</dbReference>
<keyword evidence="5 13" id="KW-0444">Lipid biosynthesis</keyword>
<protein>
    <recommendedName>
        <fullName evidence="4 13">Tetraacyldisaccharide 4'-kinase</fullName>
        <ecNumber evidence="3 13">2.7.1.130</ecNumber>
    </recommendedName>
    <alternativeName>
        <fullName evidence="12 13">Lipid A 4'-kinase</fullName>
    </alternativeName>
</protein>
<dbReference type="GO" id="GO:0005886">
    <property type="term" value="C:plasma membrane"/>
    <property type="evidence" value="ECO:0007669"/>
    <property type="project" value="TreeGrafter"/>
</dbReference>
<keyword evidence="6 13" id="KW-0441">Lipid A biosynthesis</keyword>
<evidence type="ECO:0000256" key="4">
    <source>
        <dbReference type="ARBA" id="ARBA00016436"/>
    </source>
</evidence>
<dbReference type="NCBIfam" id="TIGR00682">
    <property type="entry name" value="lpxK"/>
    <property type="match status" value="1"/>
</dbReference>
<keyword evidence="15" id="KW-1185">Reference proteome</keyword>
<dbReference type="PANTHER" id="PTHR42724">
    <property type="entry name" value="TETRAACYLDISACCHARIDE 4'-KINASE"/>
    <property type="match status" value="1"/>
</dbReference>
<dbReference type="UniPathway" id="UPA00359">
    <property type="reaction ID" value="UER00482"/>
</dbReference>
<dbReference type="EC" id="2.7.1.130" evidence="3 13"/>
<comment type="caution">
    <text evidence="14">The sequence shown here is derived from an EMBL/GenBank/DDBJ whole genome shotgun (WGS) entry which is preliminary data.</text>
</comment>
<evidence type="ECO:0000256" key="6">
    <source>
        <dbReference type="ARBA" id="ARBA00022556"/>
    </source>
</evidence>
<keyword evidence="9 13" id="KW-0418">Kinase</keyword>
<dbReference type="RefSeq" id="WP_133586782.1">
    <property type="nucleotide sequence ID" value="NZ_SNYV01000020.1"/>
</dbReference>
<proteinExistence type="inferred from homology"/>
<evidence type="ECO:0000256" key="1">
    <source>
        <dbReference type="ARBA" id="ARBA00002274"/>
    </source>
</evidence>
<comment type="function">
    <text evidence="1 13">Transfers the gamma-phosphate of ATP to the 4'-position of a tetraacyldisaccharide 1-phosphate intermediate (termed DS-1-P) to form tetraacyldisaccharide 1,4'-bis-phosphate (lipid IVA).</text>
</comment>
<dbReference type="OrthoDB" id="9766423at2"/>
<gene>
    <name evidence="13" type="primary">lpxK</name>
    <name evidence="14" type="ORF">CLV99_4655</name>
</gene>
<evidence type="ECO:0000256" key="3">
    <source>
        <dbReference type="ARBA" id="ARBA00012071"/>
    </source>
</evidence>
<dbReference type="SUPFAM" id="SSF52540">
    <property type="entry name" value="P-loop containing nucleoside triphosphate hydrolases"/>
    <property type="match status" value="1"/>
</dbReference>
<dbReference type="GO" id="GO:0005524">
    <property type="term" value="F:ATP binding"/>
    <property type="evidence" value="ECO:0007669"/>
    <property type="project" value="UniProtKB-UniRule"/>
</dbReference>
<dbReference type="Pfam" id="PF02606">
    <property type="entry name" value="LpxK"/>
    <property type="match status" value="1"/>
</dbReference>
<keyword evidence="10 13" id="KW-0067">ATP-binding</keyword>